<dbReference type="KEGG" id="str:Sterm_3337"/>
<name>D1AQB7_SEBTE</name>
<evidence type="ECO:0000313" key="3">
    <source>
        <dbReference type="EMBL" id="ACZ10177.1"/>
    </source>
</evidence>
<dbReference type="GO" id="GO:0052689">
    <property type="term" value="F:carboxylic ester hydrolase activity"/>
    <property type="evidence" value="ECO:0007669"/>
    <property type="project" value="UniProtKB-ARBA"/>
</dbReference>
<sequence length="342" mass="38537">MKNKRYLALILVILGALILSCGSKKDKTEQGTETKTEKKGKTKYSFELSDEDLATAHSKFQTEIVDNSFQGDGKPMTPPKDKFLLINYEAKDGNMDAFLTPDPKDGKKHPAVIWLIGGYGGIGDDDYFWTDQPAENDQTGRAFRDAGIVMMVPSFRGENANPGIYDMFYGEIEDLESAREYLSKIPYVDPDRIYVVGHSTGGTRALLGNEYSKGFRAAFSLGGIPDLELRLKGSMRVAIPFNTKNPEELKIRSPRTYMKSLQSPTFYFEGEADYWYEFDEMKKIAQENNIPLYIYDIKGGDHFNIITPVTKVIAEKILNDTGEKTNITFTKEDIAKIENSLK</sequence>
<gene>
    <name evidence="3" type="ordered locus">Sterm_3337</name>
</gene>
<evidence type="ECO:0000313" key="4">
    <source>
        <dbReference type="Proteomes" id="UP000000845"/>
    </source>
</evidence>
<proteinExistence type="predicted"/>
<dbReference type="InterPro" id="IPR029058">
    <property type="entry name" value="AB_hydrolase_fold"/>
</dbReference>
<evidence type="ECO:0000259" key="2">
    <source>
        <dbReference type="Pfam" id="PF00326"/>
    </source>
</evidence>
<dbReference type="RefSeq" id="WP_012862759.1">
    <property type="nucleotide sequence ID" value="NC_013517.1"/>
</dbReference>
<dbReference type="Pfam" id="PF00326">
    <property type="entry name" value="Peptidase_S9"/>
    <property type="match status" value="1"/>
</dbReference>
<dbReference type="PROSITE" id="PS51257">
    <property type="entry name" value="PROKAR_LIPOPROTEIN"/>
    <property type="match status" value="1"/>
</dbReference>
<dbReference type="eggNOG" id="COG1506">
    <property type="taxonomic scope" value="Bacteria"/>
</dbReference>
<reference evidence="3 4" key="2">
    <citation type="journal article" date="2010" name="Stand. Genomic Sci.">
        <title>Complete genome sequence of Sebaldella termitidis type strain (NCTC 11300).</title>
        <authorList>
            <person name="Harmon-Smith M."/>
            <person name="Celia L."/>
            <person name="Chertkov O."/>
            <person name="Lapidus A."/>
            <person name="Copeland A."/>
            <person name="Glavina Del Rio T."/>
            <person name="Nolan M."/>
            <person name="Lucas S."/>
            <person name="Tice H."/>
            <person name="Cheng J.F."/>
            <person name="Han C."/>
            <person name="Detter J.C."/>
            <person name="Bruce D."/>
            <person name="Goodwin L."/>
            <person name="Pitluck S."/>
            <person name="Pati A."/>
            <person name="Liolios K."/>
            <person name="Ivanova N."/>
            <person name="Mavromatis K."/>
            <person name="Mikhailova N."/>
            <person name="Chen A."/>
            <person name="Palaniappan K."/>
            <person name="Land M."/>
            <person name="Hauser L."/>
            <person name="Chang Y.J."/>
            <person name="Jeffries C.D."/>
            <person name="Brettin T."/>
            <person name="Goker M."/>
            <person name="Beck B."/>
            <person name="Bristow J."/>
            <person name="Eisen J.A."/>
            <person name="Markowitz V."/>
            <person name="Hugenholtz P."/>
            <person name="Kyrpides N.C."/>
            <person name="Klenk H.P."/>
            <person name="Chen F."/>
        </authorList>
    </citation>
    <scope>NUCLEOTIDE SEQUENCE [LARGE SCALE GENOMIC DNA]</scope>
    <source>
        <strain evidence="4">ATCC 33386 / NCTC 11300</strain>
    </source>
</reference>
<dbReference type="EMBL" id="CP001739">
    <property type="protein sequence ID" value="ACZ10177.1"/>
    <property type="molecule type" value="Genomic_DNA"/>
</dbReference>
<dbReference type="GO" id="GO:0008236">
    <property type="term" value="F:serine-type peptidase activity"/>
    <property type="evidence" value="ECO:0007669"/>
    <property type="project" value="InterPro"/>
</dbReference>
<dbReference type="STRING" id="526218.Sterm_3337"/>
<dbReference type="SUPFAM" id="SSF53474">
    <property type="entry name" value="alpha/beta-Hydrolases"/>
    <property type="match status" value="1"/>
</dbReference>
<dbReference type="Gene3D" id="3.40.50.1820">
    <property type="entry name" value="alpha/beta hydrolase"/>
    <property type="match status" value="1"/>
</dbReference>
<dbReference type="InterPro" id="IPR001375">
    <property type="entry name" value="Peptidase_S9_cat"/>
</dbReference>
<dbReference type="PANTHER" id="PTHR22946">
    <property type="entry name" value="DIENELACTONE HYDROLASE DOMAIN-CONTAINING PROTEIN-RELATED"/>
    <property type="match status" value="1"/>
</dbReference>
<dbReference type="GO" id="GO:0006508">
    <property type="term" value="P:proteolysis"/>
    <property type="evidence" value="ECO:0007669"/>
    <property type="project" value="InterPro"/>
</dbReference>
<dbReference type="HOGENOM" id="CLU_862905_0_0_0"/>
<organism evidence="3 4">
    <name type="scientific">Sebaldella termitidis (strain ATCC 33386 / NCTC 11300)</name>
    <dbReference type="NCBI Taxonomy" id="526218"/>
    <lineage>
        <taxon>Bacteria</taxon>
        <taxon>Fusobacteriati</taxon>
        <taxon>Fusobacteriota</taxon>
        <taxon>Fusobacteriia</taxon>
        <taxon>Fusobacteriales</taxon>
        <taxon>Leptotrichiaceae</taxon>
        <taxon>Sebaldella</taxon>
    </lineage>
</organism>
<dbReference type="AlphaFoldDB" id="D1AQB7"/>
<dbReference type="InterPro" id="IPR050261">
    <property type="entry name" value="FrsA_esterase"/>
</dbReference>
<feature type="domain" description="Peptidase S9 prolyl oligopeptidase catalytic" evidence="2">
    <location>
        <begin position="143"/>
        <end position="286"/>
    </location>
</feature>
<accession>D1AQB7</accession>
<keyword evidence="1" id="KW-0378">Hydrolase</keyword>
<keyword evidence="4" id="KW-1185">Reference proteome</keyword>
<dbReference type="PANTHER" id="PTHR22946:SF9">
    <property type="entry name" value="POLYKETIDE TRANSFERASE AF380"/>
    <property type="match status" value="1"/>
</dbReference>
<protein>
    <recommendedName>
        <fullName evidence="2">Peptidase S9 prolyl oligopeptidase catalytic domain-containing protein</fullName>
    </recommendedName>
</protein>
<dbReference type="Proteomes" id="UP000000845">
    <property type="component" value="Chromosome"/>
</dbReference>
<evidence type="ECO:0000256" key="1">
    <source>
        <dbReference type="ARBA" id="ARBA00022801"/>
    </source>
</evidence>
<reference evidence="4" key="1">
    <citation type="submission" date="2009-09" db="EMBL/GenBank/DDBJ databases">
        <title>The complete chromosome of Sebaldella termitidis ATCC 33386.</title>
        <authorList>
            <consortium name="US DOE Joint Genome Institute (JGI-PGF)"/>
            <person name="Lucas S."/>
            <person name="Copeland A."/>
            <person name="Lapidus A."/>
            <person name="Glavina del Rio T."/>
            <person name="Dalin E."/>
            <person name="Tice H."/>
            <person name="Bruce D."/>
            <person name="Goodwin L."/>
            <person name="Pitluck S."/>
            <person name="Kyrpides N."/>
            <person name="Mavromatis K."/>
            <person name="Ivanova N."/>
            <person name="Mikhailova N."/>
            <person name="Sims D."/>
            <person name="Meincke L."/>
            <person name="Brettin T."/>
            <person name="Detter J.C."/>
            <person name="Han C."/>
            <person name="Larimer F."/>
            <person name="Land M."/>
            <person name="Hauser L."/>
            <person name="Markowitz V."/>
            <person name="Cheng J.F."/>
            <person name="Hugenholtz P."/>
            <person name="Woyke T."/>
            <person name="Wu D."/>
            <person name="Eisen J.A."/>
        </authorList>
    </citation>
    <scope>NUCLEOTIDE SEQUENCE [LARGE SCALE GENOMIC DNA]</scope>
    <source>
        <strain evidence="4">ATCC 33386 / NCTC 11300</strain>
    </source>
</reference>